<gene>
    <name evidence="2" type="ORF">OSB04_003799</name>
</gene>
<dbReference type="Gene3D" id="2.40.70.10">
    <property type="entry name" value="Acid Proteases"/>
    <property type="match status" value="1"/>
</dbReference>
<dbReference type="AlphaFoldDB" id="A0AA38UD11"/>
<feature type="compositionally biased region" description="Polar residues" evidence="1">
    <location>
        <begin position="1"/>
        <end position="10"/>
    </location>
</feature>
<evidence type="ECO:0000313" key="2">
    <source>
        <dbReference type="EMBL" id="KAJ9567833.1"/>
    </source>
</evidence>
<evidence type="ECO:0000313" key="3">
    <source>
        <dbReference type="Proteomes" id="UP001172457"/>
    </source>
</evidence>
<organism evidence="2 3">
    <name type="scientific">Centaurea solstitialis</name>
    <name type="common">yellow star-thistle</name>
    <dbReference type="NCBI Taxonomy" id="347529"/>
    <lineage>
        <taxon>Eukaryota</taxon>
        <taxon>Viridiplantae</taxon>
        <taxon>Streptophyta</taxon>
        <taxon>Embryophyta</taxon>
        <taxon>Tracheophyta</taxon>
        <taxon>Spermatophyta</taxon>
        <taxon>Magnoliopsida</taxon>
        <taxon>eudicotyledons</taxon>
        <taxon>Gunneridae</taxon>
        <taxon>Pentapetalae</taxon>
        <taxon>asterids</taxon>
        <taxon>campanulids</taxon>
        <taxon>Asterales</taxon>
        <taxon>Asteraceae</taxon>
        <taxon>Carduoideae</taxon>
        <taxon>Cardueae</taxon>
        <taxon>Centaureinae</taxon>
        <taxon>Centaurea</taxon>
    </lineage>
</organism>
<sequence>MPRSFSNQISTSTTTTPPFPAKTTTTPPLLASPPQPTHLPITRLSPEALQKRRVKGLCFRCPAKYSPGHKCAPPQFMMIVDNEDDPTTEPLPEEVEPIPTIDMPPAQLFSLSIAVFYGLASPQALRVYRAVTILVDTGSTHNIIQPRIITALNIPHLEIPPFPVTVGNGEKNPMSRLIPRRSHLPPKNQVAGADVILGLVWLSTLGPILADFSISKLIFQVGAISVTLTGEPIFHVASPTSVHSLMHKHSVASLHALYFNFEPNNPEPQ</sequence>
<dbReference type="GO" id="GO:0006508">
    <property type="term" value="P:proteolysis"/>
    <property type="evidence" value="ECO:0007669"/>
    <property type="project" value="InterPro"/>
</dbReference>
<reference evidence="2" key="1">
    <citation type="submission" date="2023-03" db="EMBL/GenBank/DDBJ databases">
        <title>Chromosome-scale reference genome and RAD-based genetic map of yellow starthistle (Centaurea solstitialis) reveal putative structural variation and QTLs associated with invader traits.</title>
        <authorList>
            <person name="Reatini B."/>
            <person name="Cang F.A."/>
            <person name="Jiang Q."/>
            <person name="Mckibben M.T.W."/>
            <person name="Barker M.S."/>
            <person name="Rieseberg L.H."/>
            <person name="Dlugosch K.M."/>
        </authorList>
    </citation>
    <scope>NUCLEOTIDE SEQUENCE</scope>
    <source>
        <strain evidence="2">CAN-66</strain>
        <tissue evidence="2">Leaf</tissue>
    </source>
</reference>
<dbReference type="InterPro" id="IPR001969">
    <property type="entry name" value="Aspartic_peptidase_AS"/>
</dbReference>
<accession>A0AA38UD11</accession>
<feature type="region of interest" description="Disordered" evidence="1">
    <location>
        <begin position="1"/>
        <end position="41"/>
    </location>
</feature>
<dbReference type="EMBL" id="JARYMX010000001">
    <property type="protein sequence ID" value="KAJ9567833.1"/>
    <property type="molecule type" value="Genomic_DNA"/>
</dbReference>
<dbReference type="PROSITE" id="PS00141">
    <property type="entry name" value="ASP_PROTEASE"/>
    <property type="match status" value="1"/>
</dbReference>
<keyword evidence="3" id="KW-1185">Reference proteome</keyword>
<dbReference type="Proteomes" id="UP001172457">
    <property type="component" value="Chromosome 1"/>
</dbReference>
<proteinExistence type="predicted"/>
<feature type="compositionally biased region" description="Low complexity" evidence="1">
    <location>
        <begin position="11"/>
        <end position="29"/>
    </location>
</feature>
<evidence type="ECO:0000256" key="1">
    <source>
        <dbReference type="SAM" id="MobiDB-lite"/>
    </source>
</evidence>
<dbReference type="InterPro" id="IPR021109">
    <property type="entry name" value="Peptidase_aspartic_dom_sf"/>
</dbReference>
<comment type="caution">
    <text evidence="2">The sequence shown here is derived from an EMBL/GenBank/DDBJ whole genome shotgun (WGS) entry which is preliminary data.</text>
</comment>
<protein>
    <submittedName>
        <fullName evidence="2">Uncharacterized protein</fullName>
    </submittedName>
</protein>
<dbReference type="GO" id="GO:0004190">
    <property type="term" value="F:aspartic-type endopeptidase activity"/>
    <property type="evidence" value="ECO:0007669"/>
    <property type="project" value="InterPro"/>
</dbReference>
<name>A0AA38UD11_9ASTR</name>
<dbReference type="CDD" id="cd00303">
    <property type="entry name" value="retropepsin_like"/>
    <property type="match status" value="1"/>
</dbReference>